<reference evidence="11 12" key="1">
    <citation type="submission" date="2020-08" db="EMBL/GenBank/DDBJ databases">
        <title>Genomic Encyclopedia of Type Strains, Phase IV (KMG-IV): sequencing the most valuable type-strain genomes for metagenomic binning, comparative biology and taxonomic classification.</title>
        <authorList>
            <person name="Goeker M."/>
        </authorList>
    </citation>
    <scope>NUCLEOTIDE SEQUENCE [LARGE SCALE GENOMIC DNA]</scope>
    <source>
        <strain evidence="11 12">DSM 2461</strain>
    </source>
</reference>
<evidence type="ECO:0000256" key="1">
    <source>
        <dbReference type="ARBA" id="ARBA00004496"/>
    </source>
</evidence>
<evidence type="ECO:0000256" key="10">
    <source>
        <dbReference type="RuleBase" id="RU003835"/>
    </source>
</evidence>
<organism evidence="11 12">
    <name type="scientific">Spirochaeta isovalerica</name>
    <dbReference type="NCBI Taxonomy" id="150"/>
    <lineage>
        <taxon>Bacteria</taxon>
        <taxon>Pseudomonadati</taxon>
        <taxon>Spirochaetota</taxon>
        <taxon>Spirochaetia</taxon>
        <taxon>Spirochaetales</taxon>
        <taxon>Spirochaetaceae</taxon>
        <taxon>Spirochaeta</taxon>
    </lineage>
</organism>
<dbReference type="PIRSF" id="PIRSF036458">
    <property type="entry name" value="Butyrate_kin"/>
    <property type="match status" value="1"/>
</dbReference>
<dbReference type="InterPro" id="IPR043129">
    <property type="entry name" value="ATPase_NBD"/>
</dbReference>
<keyword evidence="6 9" id="KW-0418">Kinase</keyword>
<evidence type="ECO:0000256" key="5">
    <source>
        <dbReference type="ARBA" id="ARBA00022741"/>
    </source>
</evidence>
<dbReference type="PANTHER" id="PTHR21060:SF15">
    <property type="entry name" value="ACETATE KINASE-RELATED"/>
    <property type="match status" value="1"/>
</dbReference>
<dbReference type="RefSeq" id="WP_184743177.1">
    <property type="nucleotide sequence ID" value="NZ_JACHGJ010000001.1"/>
</dbReference>
<dbReference type="GO" id="GO:0005737">
    <property type="term" value="C:cytoplasm"/>
    <property type="evidence" value="ECO:0007669"/>
    <property type="project" value="UniProtKB-SubCell"/>
</dbReference>
<keyword evidence="3 9" id="KW-0963">Cytoplasm</keyword>
<dbReference type="Gene3D" id="3.30.420.40">
    <property type="match status" value="2"/>
</dbReference>
<evidence type="ECO:0000256" key="9">
    <source>
        <dbReference type="HAMAP-Rule" id="MF_00542"/>
    </source>
</evidence>
<dbReference type="GO" id="GO:0005524">
    <property type="term" value="F:ATP binding"/>
    <property type="evidence" value="ECO:0007669"/>
    <property type="project" value="UniProtKB-KW"/>
</dbReference>
<keyword evidence="12" id="KW-1185">Reference proteome</keyword>
<evidence type="ECO:0000313" key="12">
    <source>
        <dbReference type="Proteomes" id="UP000587760"/>
    </source>
</evidence>
<dbReference type="InterPro" id="IPR000890">
    <property type="entry name" value="Aliphatic_acid_kin_short-chain"/>
</dbReference>
<evidence type="ECO:0000256" key="3">
    <source>
        <dbReference type="ARBA" id="ARBA00022490"/>
    </source>
</evidence>
<evidence type="ECO:0000313" key="11">
    <source>
        <dbReference type="EMBL" id="MBB6478843.1"/>
    </source>
</evidence>
<proteinExistence type="inferred from homology"/>
<dbReference type="Pfam" id="PF00871">
    <property type="entry name" value="Acetate_kinase"/>
    <property type="match status" value="1"/>
</dbReference>
<evidence type="ECO:0000256" key="8">
    <source>
        <dbReference type="ARBA" id="ARBA00048596"/>
    </source>
</evidence>
<evidence type="ECO:0000256" key="6">
    <source>
        <dbReference type="ARBA" id="ARBA00022777"/>
    </source>
</evidence>
<dbReference type="HAMAP" id="MF_00542">
    <property type="entry name" value="Butyrate_kinase"/>
    <property type="match status" value="1"/>
</dbReference>
<evidence type="ECO:0000256" key="4">
    <source>
        <dbReference type="ARBA" id="ARBA00022679"/>
    </source>
</evidence>
<evidence type="ECO:0000256" key="2">
    <source>
        <dbReference type="ARBA" id="ARBA00008748"/>
    </source>
</evidence>
<keyword evidence="7 9" id="KW-0067">ATP-binding</keyword>
<dbReference type="InterPro" id="IPR023865">
    <property type="entry name" value="Aliphatic_acid_kinase_CS"/>
</dbReference>
<accession>A0A841R4X0</accession>
<keyword evidence="4 9" id="KW-0808">Transferase</keyword>
<protein>
    <recommendedName>
        <fullName evidence="9">Probable butyrate kinase</fullName>
        <shortName evidence="9">BK</shortName>
        <ecNumber evidence="9">2.7.2.7</ecNumber>
    </recommendedName>
    <alternativeName>
        <fullName evidence="9">Branched-chain carboxylic acid kinase</fullName>
    </alternativeName>
</protein>
<comment type="similarity">
    <text evidence="2 9 10">Belongs to the acetokinase family.</text>
</comment>
<comment type="caution">
    <text evidence="11">The sequence shown here is derived from an EMBL/GenBank/DDBJ whole genome shotgun (WGS) entry which is preliminary data.</text>
</comment>
<comment type="subcellular location">
    <subcellularLocation>
        <location evidence="1 9">Cytoplasm</location>
    </subcellularLocation>
</comment>
<comment type="catalytic activity">
    <reaction evidence="8 9">
        <text>butanoate + ATP = butanoyl phosphate + ADP</text>
        <dbReference type="Rhea" id="RHEA:13585"/>
        <dbReference type="ChEBI" id="CHEBI:17968"/>
        <dbReference type="ChEBI" id="CHEBI:30616"/>
        <dbReference type="ChEBI" id="CHEBI:58079"/>
        <dbReference type="ChEBI" id="CHEBI:456216"/>
        <dbReference type="EC" id="2.7.2.7"/>
    </reaction>
</comment>
<dbReference type="GO" id="GO:0006083">
    <property type="term" value="P:acetate metabolic process"/>
    <property type="evidence" value="ECO:0007669"/>
    <property type="project" value="TreeGrafter"/>
</dbReference>
<dbReference type="PRINTS" id="PR00471">
    <property type="entry name" value="ACETATEKNASE"/>
</dbReference>
<keyword evidence="5 9" id="KW-0547">Nucleotide-binding</keyword>
<dbReference type="NCBIfam" id="TIGR02707">
    <property type="entry name" value="butyr_kinase"/>
    <property type="match status" value="1"/>
</dbReference>
<dbReference type="Proteomes" id="UP000587760">
    <property type="component" value="Unassembled WGS sequence"/>
</dbReference>
<dbReference type="InterPro" id="IPR011245">
    <property type="entry name" value="Butyrate_kin"/>
</dbReference>
<dbReference type="PANTHER" id="PTHR21060">
    <property type="entry name" value="ACETATE KINASE"/>
    <property type="match status" value="1"/>
</dbReference>
<dbReference type="GO" id="GO:0047761">
    <property type="term" value="F:butyrate kinase activity"/>
    <property type="evidence" value="ECO:0007669"/>
    <property type="project" value="UniProtKB-UniRule"/>
</dbReference>
<dbReference type="CDD" id="cd24011">
    <property type="entry name" value="ASKHA_NBD_BK"/>
    <property type="match status" value="1"/>
</dbReference>
<dbReference type="EMBL" id="JACHGJ010000001">
    <property type="protein sequence ID" value="MBB6478843.1"/>
    <property type="molecule type" value="Genomic_DNA"/>
</dbReference>
<dbReference type="SUPFAM" id="SSF53067">
    <property type="entry name" value="Actin-like ATPase domain"/>
    <property type="match status" value="2"/>
</dbReference>
<dbReference type="PROSITE" id="PS01075">
    <property type="entry name" value="ACETATE_KINASE_1"/>
    <property type="match status" value="1"/>
</dbReference>
<gene>
    <name evidence="9" type="primary">buk</name>
    <name evidence="11" type="ORF">HNR50_000476</name>
</gene>
<dbReference type="GO" id="GO:0008776">
    <property type="term" value="F:acetate kinase activity"/>
    <property type="evidence" value="ECO:0007669"/>
    <property type="project" value="TreeGrafter"/>
</dbReference>
<evidence type="ECO:0000256" key="7">
    <source>
        <dbReference type="ARBA" id="ARBA00022840"/>
    </source>
</evidence>
<dbReference type="AlphaFoldDB" id="A0A841R4X0"/>
<dbReference type="EC" id="2.7.2.7" evidence="9"/>
<sequence>MKKILVVNPGSTSTKVALYESGKAGNVKEIASRSITHSRAELDNFETTAAQEAYRADTVAQFLKENNVNELHCCAGRGAPVKALDAGSYGINDIMLNDLRTEKYSNHPSNLGALIAHSVAEQFNCPSLICDPVSVDQFEPYARYSGLPGINRRSRLHALNIRAMARHYGESIGKPLDELNLVVAHLGGGISIVPMKKGRMIDTNDANDGGPFSPQRAGTLPSTLLVKLCFSGEYGSAAELNNVLTKNAGLLAYLGTDDGREIEKRISEGDAEAEEIYHAMTYQIGREIGSAAAALKGEVDAVILTGGLSYAPLCTKWITEYVDWIAPVVVKAGEHELTALAEAGSRYIFGTEELKEY</sequence>
<dbReference type="NCBIfam" id="NF002834">
    <property type="entry name" value="PRK03011.1-5"/>
    <property type="match status" value="1"/>
</dbReference>
<name>A0A841R4X0_9SPIO</name>